<evidence type="ECO:0000313" key="1">
    <source>
        <dbReference type="Proteomes" id="UP000515129"/>
    </source>
</evidence>
<dbReference type="RefSeq" id="XP_026142957.1">
    <property type="nucleotide sequence ID" value="XM_026287172.1"/>
</dbReference>
<reference evidence="2" key="1">
    <citation type="submission" date="2025-08" db="UniProtKB">
        <authorList>
            <consortium name="RefSeq"/>
        </authorList>
    </citation>
    <scope>IDENTIFICATION</scope>
    <source>
        <strain evidence="2">Wakin</strain>
        <tissue evidence="2">Muscle</tissue>
    </source>
</reference>
<dbReference type="PANTHER" id="PTHR20908">
    <property type="entry name" value="LD15586P"/>
    <property type="match status" value="1"/>
</dbReference>
<dbReference type="SUPFAM" id="SSF53474">
    <property type="entry name" value="alpha/beta-Hydrolases"/>
    <property type="match status" value="1"/>
</dbReference>
<proteinExistence type="predicted"/>
<dbReference type="Pfam" id="PF05705">
    <property type="entry name" value="DUF829"/>
    <property type="match status" value="1"/>
</dbReference>
<dbReference type="PANTHER" id="PTHR20908:SF4">
    <property type="entry name" value="SI:DKEY-5I3.5"/>
    <property type="match status" value="1"/>
</dbReference>
<dbReference type="Gene3D" id="3.40.50.1820">
    <property type="entry name" value="alpha/beta hydrolase"/>
    <property type="match status" value="1"/>
</dbReference>
<evidence type="ECO:0000313" key="2">
    <source>
        <dbReference type="RefSeq" id="XP_026142957.1"/>
    </source>
</evidence>
<protein>
    <submittedName>
        <fullName evidence="2">Transmembrane protein 53-like isoform X1</fullName>
    </submittedName>
</protein>
<dbReference type="GO" id="GO:0017171">
    <property type="term" value="F:serine hydrolase activity"/>
    <property type="evidence" value="ECO:0007669"/>
    <property type="project" value="TreeGrafter"/>
</dbReference>
<dbReference type="KEGG" id="caua:113118193"/>
<keyword evidence="1" id="KW-1185">Reference proteome</keyword>
<accession>A0A6P6RBW7</accession>
<dbReference type="AlphaFoldDB" id="A0A6P6RBW7"/>
<dbReference type="InterPro" id="IPR008547">
    <property type="entry name" value="DUF829_TMEM53"/>
</dbReference>
<dbReference type="Proteomes" id="UP000515129">
    <property type="component" value="Chromosome 18"/>
</dbReference>
<organism evidence="1 2">
    <name type="scientific">Carassius auratus</name>
    <name type="common">Goldfish</name>
    <dbReference type="NCBI Taxonomy" id="7957"/>
    <lineage>
        <taxon>Eukaryota</taxon>
        <taxon>Metazoa</taxon>
        <taxon>Chordata</taxon>
        <taxon>Craniata</taxon>
        <taxon>Vertebrata</taxon>
        <taxon>Euteleostomi</taxon>
        <taxon>Actinopterygii</taxon>
        <taxon>Neopterygii</taxon>
        <taxon>Teleostei</taxon>
        <taxon>Ostariophysi</taxon>
        <taxon>Cypriniformes</taxon>
        <taxon>Cyprinidae</taxon>
        <taxon>Cyprininae</taxon>
        <taxon>Carassius</taxon>
    </lineage>
</organism>
<dbReference type="InterPro" id="IPR029058">
    <property type="entry name" value="AB_hydrolase_fold"/>
</dbReference>
<dbReference type="GeneID" id="113118193"/>
<name>A0A6P6RBW7_CARAU</name>
<gene>
    <name evidence="2" type="primary">LOC113118193</name>
</gene>
<dbReference type="OrthoDB" id="77878at2759"/>
<sequence length="336" mass="38359">MSRAAELLVHVSFCFSSRLASPPVTSRGQVYDLYCSQPTEGAQKSLQLHFSGRVRQTRHRSTPTMIAVTTHKISKHITFLTNDVAGTPTASVSAAHPKPILLMLPWLGSRPQTIDKYCEIYFRMGFDVLVVESEVSQFLWPRWGLEYGGRVLELLESERFSQRPLLVHAFSIGAYTFGQMLVHVAKDTQRYQGLTNRIRGHIYDSLVMGSLEHMVNGLGKTLLPRMEGLVKSTSIMYFRAFKHQTVDYYDTVISVFWNTPVTAPALFFYSENDALCDYKSLEKMVEFWRSSGQTVESRKWKESVHAGHLRTHPQDYVSTLEYFVQSLNMVPLKAKM</sequence>